<comment type="similarity">
    <text evidence="1">Belongs to the N(4)/N(6)-methyltransferase family. N(4) subfamily.</text>
</comment>
<dbReference type="GO" id="GO:0003677">
    <property type="term" value="F:DNA binding"/>
    <property type="evidence" value="ECO:0007669"/>
    <property type="project" value="UniProtKB-KW"/>
</dbReference>
<reference evidence="12 13" key="1">
    <citation type="submission" date="2016-10" db="EMBL/GenBank/DDBJ databases">
        <authorList>
            <person name="de Groot N.N."/>
        </authorList>
    </citation>
    <scope>NUCLEOTIDE SEQUENCE [LARGE SCALE GENOMIC DNA]</scope>
    <source>
        <strain evidence="12 13">CGMCC 1.6117</strain>
    </source>
</reference>
<evidence type="ECO:0000313" key="12">
    <source>
        <dbReference type="EMBL" id="SFA62662.1"/>
    </source>
</evidence>
<dbReference type="InterPro" id="IPR001091">
    <property type="entry name" value="RM_Methyltransferase"/>
</dbReference>
<evidence type="ECO:0000259" key="11">
    <source>
        <dbReference type="Pfam" id="PF01555"/>
    </source>
</evidence>
<dbReference type="CDD" id="cd02440">
    <property type="entry name" value="AdoMet_MTases"/>
    <property type="match status" value="1"/>
</dbReference>
<keyword evidence="2 12" id="KW-0489">Methyltransferase</keyword>
<dbReference type="EMBL" id="FOJO01000055">
    <property type="protein sequence ID" value="SFA62662.1"/>
    <property type="molecule type" value="Genomic_DNA"/>
</dbReference>
<dbReference type="InterPro" id="IPR017985">
    <property type="entry name" value="MeTrfase_CN4_CS"/>
</dbReference>
<dbReference type="InterPro" id="IPR029063">
    <property type="entry name" value="SAM-dependent_MTases_sf"/>
</dbReference>
<name>A0A1I0UF29_9RHOB</name>
<evidence type="ECO:0000256" key="1">
    <source>
        <dbReference type="ARBA" id="ARBA00010203"/>
    </source>
</evidence>
<sequence>MTMISQNLTSAAPIPAPPVLSEPRYGDDIAPQPAGAPSQTIIHGDSLTVMRSLPDASVDAIVTSPPYNVGVKCGTCNDNLPRADYLTWMAEHATEFARLLREDGAVFLNLGTSAKDPWLADDVIRLFRPHFTRQNDVTWVKSIEIRGETSGQFLPINSDRLLNRTNEQIYHLSRTGRVPIDRLAIGVPYQDKSNLGRWYHATADRRCGGNSWFIPYEPICGAKGKHGHPAIFPLELPRRCLKLHGKSGGLVLDPFAGSGTTLVAARQLGWRGIGIEIDETYAETARRRIAEVERA</sequence>
<dbReference type="SUPFAM" id="SSF53335">
    <property type="entry name" value="S-adenosyl-L-methionine-dependent methyltransferases"/>
    <property type="match status" value="1"/>
</dbReference>
<keyword evidence="3 12" id="KW-0808">Transferase</keyword>
<comment type="catalytic activity">
    <reaction evidence="7">
        <text>a 2'-deoxyadenosine in DNA + S-adenosyl-L-methionine = an N(6)-methyl-2'-deoxyadenosine in DNA + S-adenosyl-L-homocysteine + H(+)</text>
        <dbReference type="Rhea" id="RHEA:15197"/>
        <dbReference type="Rhea" id="RHEA-COMP:12418"/>
        <dbReference type="Rhea" id="RHEA-COMP:12419"/>
        <dbReference type="ChEBI" id="CHEBI:15378"/>
        <dbReference type="ChEBI" id="CHEBI:57856"/>
        <dbReference type="ChEBI" id="CHEBI:59789"/>
        <dbReference type="ChEBI" id="CHEBI:90615"/>
        <dbReference type="ChEBI" id="CHEBI:90616"/>
        <dbReference type="EC" id="2.1.1.72"/>
    </reaction>
</comment>
<accession>A0A1I0UF29</accession>
<keyword evidence="6" id="KW-0238">DNA-binding</keyword>
<dbReference type="PROSITE" id="PS00093">
    <property type="entry name" value="N4_MTASE"/>
    <property type="match status" value="1"/>
</dbReference>
<keyword evidence="4" id="KW-0949">S-adenosyl-L-methionine</keyword>
<feature type="domain" description="DNA methylase N-4/N-6" evidence="11">
    <location>
        <begin position="58"/>
        <end position="286"/>
    </location>
</feature>
<dbReference type="AlphaFoldDB" id="A0A1I0UF29"/>
<dbReference type="GO" id="GO:0008170">
    <property type="term" value="F:N-methyltransferase activity"/>
    <property type="evidence" value="ECO:0007669"/>
    <property type="project" value="InterPro"/>
</dbReference>
<dbReference type="RefSeq" id="WP_052081793.1">
    <property type="nucleotide sequence ID" value="NZ_FOJO01000055.1"/>
</dbReference>
<evidence type="ECO:0000313" key="13">
    <source>
        <dbReference type="Proteomes" id="UP000182312"/>
    </source>
</evidence>
<dbReference type="EC" id="2.1.1.-" evidence="9"/>
<keyword evidence="5" id="KW-0680">Restriction system</keyword>
<evidence type="ECO:0000256" key="10">
    <source>
        <dbReference type="SAM" id="MobiDB-lite"/>
    </source>
</evidence>
<dbReference type="Gene3D" id="3.40.50.150">
    <property type="entry name" value="Vaccinia Virus protein VP39"/>
    <property type="match status" value="1"/>
</dbReference>
<dbReference type="Pfam" id="PF01555">
    <property type="entry name" value="N6_N4_Mtase"/>
    <property type="match status" value="1"/>
</dbReference>
<organism evidence="12 13">
    <name type="scientific">Paracoccus halophilus</name>
    <dbReference type="NCBI Taxonomy" id="376733"/>
    <lineage>
        <taxon>Bacteria</taxon>
        <taxon>Pseudomonadati</taxon>
        <taxon>Pseudomonadota</taxon>
        <taxon>Alphaproteobacteria</taxon>
        <taxon>Rhodobacterales</taxon>
        <taxon>Paracoccaceae</taxon>
        <taxon>Paracoccus</taxon>
    </lineage>
</organism>
<gene>
    <name evidence="12" type="ORF">SAMN04487972_1552</name>
</gene>
<dbReference type="OrthoDB" id="9773571at2"/>
<dbReference type="PANTHER" id="PTHR13370:SF3">
    <property type="entry name" value="TRNA (GUANINE(10)-N2)-METHYLTRANSFERASE HOMOLOG"/>
    <property type="match status" value="1"/>
</dbReference>
<evidence type="ECO:0000256" key="8">
    <source>
        <dbReference type="ARBA" id="ARBA00049120"/>
    </source>
</evidence>
<comment type="catalytic activity">
    <reaction evidence="8">
        <text>a 2'-deoxycytidine in DNA + S-adenosyl-L-methionine = an N(4)-methyl-2'-deoxycytidine in DNA + S-adenosyl-L-homocysteine + H(+)</text>
        <dbReference type="Rhea" id="RHEA:16857"/>
        <dbReference type="Rhea" id="RHEA-COMP:11369"/>
        <dbReference type="Rhea" id="RHEA-COMP:13674"/>
        <dbReference type="ChEBI" id="CHEBI:15378"/>
        <dbReference type="ChEBI" id="CHEBI:57856"/>
        <dbReference type="ChEBI" id="CHEBI:59789"/>
        <dbReference type="ChEBI" id="CHEBI:85452"/>
        <dbReference type="ChEBI" id="CHEBI:137933"/>
        <dbReference type="EC" id="2.1.1.113"/>
    </reaction>
</comment>
<proteinExistence type="inferred from homology"/>
<dbReference type="GO" id="GO:0005737">
    <property type="term" value="C:cytoplasm"/>
    <property type="evidence" value="ECO:0007669"/>
    <property type="project" value="TreeGrafter"/>
</dbReference>
<dbReference type="PRINTS" id="PR00508">
    <property type="entry name" value="S21N4MTFRASE"/>
</dbReference>
<dbReference type="GO" id="GO:0009307">
    <property type="term" value="P:DNA restriction-modification system"/>
    <property type="evidence" value="ECO:0007669"/>
    <property type="project" value="UniProtKB-KW"/>
</dbReference>
<evidence type="ECO:0000256" key="4">
    <source>
        <dbReference type="ARBA" id="ARBA00022691"/>
    </source>
</evidence>
<dbReference type="GO" id="GO:0009007">
    <property type="term" value="F:site-specific DNA-methyltransferase (adenine-specific) activity"/>
    <property type="evidence" value="ECO:0007669"/>
    <property type="project" value="UniProtKB-EC"/>
</dbReference>
<protein>
    <recommendedName>
        <fullName evidence="9">Methyltransferase</fullName>
        <ecNumber evidence="9">2.1.1.-</ecNumber>
    </recommendedName>
</protein>
<dbReference type="Proteomes" id="UP000182312">
    <property type="component" value="Unassembled WGS sequence"/>
</dbReference>
<dbReference type="PANTHER" id="PTHR13370">
    <property type="entry name" value="RNA METHYLASE-RELATED"/>
    <property type="match status" value="1"/>
</dbReference>
<feature type="compositionally biased region" description="Polar residues" evidence="10">
    <location>
        <begin position="1"/>
        <end position="10"/>
    </location>
</feature>
<evidence type="ECO:0000256" key="2">
    <source>
        <dbReference type="ARBA" id="ARBA00022603"/>
    </source>
</evidence>
<dbReference type="GO" id="GO:0015667">
    <property type="term" value="F:site-specific DNA-methyltransferase (cytosine-N4-specific) activity"/>
    <property type="evidence" value="ECO:0007669"/>
    <property type="project" value="UniProtKB-EC"/>
</dbReference>
<evidence type="ECO:0000256" key="6">
    <source>
        <dbReference type="ARBA" id="ARBA00023125"/>
    </source>
</evidence>
<dbReference type="GO" id="GO:0032259">
    <property type="term" value="P:methylation"/>
    <property type="evidence" value="ECO:0007669"/>
    <property type="project" value="UniProtKB-KW"/>
</dbReference>
<evidence type="ECO:0000256" key="7">
    <source>
        <dbReference type="ARBA" id="ARBA00047942"/>
    </source>
</evidence>
<evidence type="ECO:0000256" key="5">
    <source>
        <dbReference type="ARBA" id="ARBA00022747"/>
    </source>
</evidence>
<feature type="region of interest" description="Disordered" evidence="10">
    <location>
        <begin position="1"/>
        <end position="37"/>
    </location>
</feature>
<dbReference type="InterPro" id="IPR002941">
    <property type="entry name" value="DNA_methylase_N4/N6"/>
</dbReference>
<evidence type="ECO:0000256" key="9">
    <source>
        <dbReference type="RuleBase" id="RU362026"/>
    </source>
</evidence>
<evidence type="ECO:0000256" key="3">
    <source>
        <dbReference type="ARBA" id="ARBA00022679"/>
    </source>
</evidence>